<dbReference type="EMBL" id="VTER01000004">
    <property type="protein sequence ID" value="TYS49146.1"/>
    <property type="molecule type" value="Genomic_DNA"/>
</dbReference>
<proteinExistence type="predicted"/>
<organism evidence="1 2">
    <name type="scientific">Bacillus infantis</name>
    <dbReference type="NCBI Taxonomy" id="324767"/>
    <lineage>
        <taxon>Bacteria</taxon>
        <taxon>Bacillati</taxon>
        <taxon>Bacillota</taxon>
        <taxon>Bacilli</taxon>
        <taxon>Bacillales</taxon>
        <taxon>Bacillaceae</taxon>
        <taxon>Bacillus</taxon>
    </lineage>
</organism>
<dbReference type="Proteomes" id="UP000322139">
    <property type="component" value="Unassembled WGS sequence"/>
</dbReference>
<name>A0A5D4RGZ2_9BACI</name>
<reference evidence="1 2" key="1">
    <citation type="submission" date="2019-08" db="EMBL/GenBank/DDBJ databases">
        <title>Bacillus genomes from the desert of Cuatro Cienegas, Coahuila.</title>
        <authorList>
            <person name="Olmedo-Alvarez G."/>
        </authorList>
    </citation>
    <scope>NUCLEOTIDE SEQUENCE [LARGE SCALE GENOMIC DNA]</scope>
    <source>
        <strain evidence="1 2">CH446_14T</strain>
    </source>
</reference>
<protein>
    <submittedName>
        <fullName evidence="1">Uncharacterized protein</fullName>
    </submittedName>
</protein>
<evidence type="ECO:0000313" key="1">
    <source>
        <dbReference type="EMBL" id="TYS49146.1"/>
    </source>
</evidence>
<dbReference type="RefSeq" id="WP_148974300.1">
    <property type="nucleotide sequence ID" value="NZ_JBNIKT010000029.1"/>
</dbReference>
<evidence type="ECO:0000313" key="2">
    <source>
        <dbReference type="Proteomes" id="UP000322139"/>
    </source>
</evidence>
<gene>
    <name evidence="1" type="ORF">FZD51_07920</name>
</gene>
<accession>A0A5D4RGZ2</accession>
<sequence length="89" mass="10703">MNNDYAYLLGRYRQLWNNRRLEGAGSAEDILKEAIRRELKDENAHPRARKRESEKFYLAVKRITESDMAQEDKLFLIDLHCELYEQIRS</sequence>
<dbReference type="AlphaFoldDB" id="A0A5D4RGZ2"/>
<comment type="caution">
    <text evidence="1">The sequence shown here is derived from an EMBL/GenBank/DDBJ whole genome shotgun (WGS) entry which is preliminary data.</text>
</comment>